<dbReference type="Proteomes" id="UP000069030">
    <property type="component" value="Chromosome"/>
</dbReference>
<gene>
    <name evidence="1" type="ORF">AS202_09955</name>
</gene>
<reference evidence="1 2" key="1">
    <citation type="journal article" date="2016" name="J. Zhejiang Univ. Sci. B">
        <title>Antibiotic resistance mechanisms of Myroides sp.</title>
        <authorList>
            <person name="Hu S."/>
            <person name="Yuan S."/>
            <person name="Qu H."/>
            <person name="Jiang T."/>
            <person name="Zhou Y."/>
            <person name="Wang M."/>
            <person name="Ming D."/>
        </authorList>
    </citation>
    <scope>NUCLEOTIDE SEQUENCE [LARGE SCALE GENOMIC DNA]</scope>
    <source>
        <strain evidence="1 2">PR63039</strain>
    </source>
</reference>
<dbReference type="PROSITE" id="PS51257">
    <property type="entry name" value="PROKAR_LIPOPROTEIN"/>
    <property type="match status" value="1"/>
</dbReference>
<protein>
    <submittedName>
        <fullName evidence="1">Uncharacterized protein</fullName>
    </submittedName>
</protein>
<organism evidence="1 2">
    <name type="scientific">Myroides odoratimimus</name>
    <dbReference type="NCBI Taxonomy" id="76832"/>
    <lineage>
        <taxon>Bacteria</taxon>
        <taxon>Pseudomonadati</taxon>
        <taxon>Bacteroidota</taxon>
        <taxon>Flavobacteriia</taxon>
        <taxon>Flavobacteriales</taxon>
        <taxon>Flavobacteriaceae</taxon>
        <taxon>Myroides</taxon>
    </lineage>
</organism>
<accession>A0A0S7EDA7</accession>
<dbReference type="RefSeq" id="WP_006257015.1">
    <property type="nucleotide sequence ID" value="NZ_BCMQ01000006.1"/>
</dbReference>
<name>A0A0S7EDA7_9FLAO</name>
<dbReference type="EMBL" id="CP013690">
    <property type="protein sequence ID" value="ALU26452.1"/>
    <property type="molecule type" value="Genomic_DNA"/>
</dbReference>
<dbReference type="AlphaFoldDB" id="A0A0S7EDA7"/>
<dbReference type="KEGG" id="mod:AS202_09955"/>
<sequence length="135" mass="15362">MRKSVFFVLLILVGVSCKSKQVLENKVTTVNEIGTFEYGYTPENPIKVGGVKTNEGPKNQREYLDDLTDLEGNNLSFYRVGSCCHFDTPNGLFNGRGVLDIYAVYIKGKQDTVRLYLNLYDEDKLYAPRGFKFKL</sequence>
<evidence type="ECO:0000313" key="1">
    <source>
        <dbReference type="EMBL" id="ALU26452.1"/>
    </source>
</evidence>
<evidence type="ECO:0000313" key="2">
    <source>
        <dbReference type="Proteomes" id="UP000069030"/>
    </source>
</evidence>
<proteinExistence type="predicted"/>
<dbReference type="eggNOG" id="ENOG5033156">
    <property type="taxonomic scope" value="Bacteria"/>
</dbReference>